<organism evidence="1">
    <name type="scientific">Mycobacterium triplex</name>
    <dbReference type="NCBI Taxonomy" id="47839"/>
    <lineage>
        <taxon>Bacteria</taxon>
        <taxon>Bacillati</taxon>
        <taxon>Actinomycetota</taxon>
        <taxon>Actinomycetes</taxon>
        <taxon>Mycobacteriales</taxon>
        <taxon>Mycobacteriaceae</taxon>
        <taxon>Mycobacterium</taxon>
        <taxon>Mycobacterium simiae complex</taxon>
    </lineage>
</organism>
<name>A0A024K201_9MYCO</name>
<sequence>MGPGRETCQLQGGNGGTYFLTLTSMAHLDLGQCAGGTPLQADVVDLLRDPKYGPHVDRRCIYDMTTDPNVDAIVGVYSPDRDIDREAAQVVCDQHHGSNK</sequence>
<reference evidence="1" key="1">
    <citation type="journal article" date="2014" name="Genome Announc.">
        <title>Draft Genome Sequence of Mycobacterium triplex DSM 44626.</title>
        <authorList>
            <person name="Sassi M."/>
            <person name="Croce O."/>
            <person name="Robert C."/>
            <person name="Raoult D."/>
            <person name="Drancourt M."/>
        </authorList>
    </citation>
    <scope>NUCLEOTIDE SEQUENCE [LARGE SCALE GENOMIC DNA]</scope>
    <source>
        <strain evidence="1">DSM 44626</strain>
    </source>
</reference>
<evidence type="ECO:0000313" key="3">
    <source>
        <dbReference type="Proteomes" id="UP000193710"/>
    </source>
</evidence>
<proteinExistence type="predicted"/>
<dbReference type="AlphaFoldDB" id="A0A024K201"/>
<reference evidence="1" key="2">
    <citation type="submission" date="2014-04" db="EMBL/GenBank/DDBJ databases">
        <authorList>
            <person name="Urmite Genomes U."/>
        </authorList>
    </citation>
    <scope>NUCLEOTIDE SEQUENCE</scope>
    <source>
        <strain evidence="1">DSM 44626</strain>
    </source>
</reference>
<evidence type="ECO:0000313" key="2">
    <source>
        <dbReference type="EMBL" id="ORX05917.1"/>
    </source>
</evidence>
<dbReference type="Proteomes" id="UP000193710">
    <property type="component" value="Unassembled WGS sequence"/>
</dbReference>
<keyword evidence="3" id="KW-1185">Reference proteome</keyword>
<evidence type="ECO:0000313" key="1">
    <source>
        <dbReference type="EMBL" id="CDO89951.1"/>
    </source>
</evidence>
<dbReference type="Proteomes" id="UP000028880">
    <property type="component" value="Unassembled WGS sequence"/>
</dbReference>
<gene>
    <name evidence="2" type="ORF">AWC29_00055</name>
    <name evidence="1" type="ORF">BN973_04342</name>
</gene>
<dbReference type="EMBL" id="LQPY01000012">
    <property type="protein sequence ID" value="ORX05917.1"/>
    <property type="molecule type" value="Genomic_DNA"/>
</dbReference>
<accession>A0A024K201</accession>
<dbReference type="EMBL" id="HG964446">
    <property type="protein sequence ID" value="CDO89951.1"/>
    <property type="molecule type" value="Genomic_DNA"/>
</dbReference>
<dbReference type="HOGENOM" id="CLU_152506_0_0_11"/>
<reference evidence="2 3" key="3">
    <citation type="submission" date="2016-01" db="EMBL/GenBank/DDBJ databases">
        <title>The new phylogeny of the genus Mycobacterium.</title>
        <authorList>
            <person name="Tarcisio F."/>
            <person name="Conor M."/>
            <person name="Antonella G."/>
            <person name="Elisabetta G."/>
            <person name="Giulia F.S."/>
            <person name="Sara T."/>
            <person name="Anna F."/>
            <person name="Clotilde B."/>
            <person name="Roberto B."/>
            <person name="Veronica D.S."/>
            <person name="Fabio R."/>
            <person name="Monica P."/>
            <person name="Olivier J."/>
            <person name="Enrico T."/>
            <person name="Nicola S."/>
        </authorList>
    </citation>
    <scope>NUCLEOTIDE SEQUENCE [LARGE SCALE GENOMIC DNA]</scope>
    <source>
        <strain evidence="2 3">DSM 44626</strain>
    </source>
</reference>
<protein>
    <submittedName>
        <fullName evidence="1">Uncharacterized protein</fullName>
    </submittedName>
</protein>